<dbReference type="Proteomes" id="UP000279307">
    <property type="component" value="Chromosome 13"/>
</dbReference>
<reference evidence="8" key="3">
    <citation type="submission" date="2018-07" db="EMBL/GenBank/DDBJ databases">
        <authorList>
            <person name="Mckenzie S.K."/>
            <person name="Kronauer D.J.C."/>
        </authorList>
    </citation>
    <scope>NUCLEOTIDE SEQUENCE</scope>
    <source>
        <strain evidence="8">Clonal line C1</strain>
    </source>
</reference>
<evidence type="ECO:0000313" key="9">
    <source>
        <dbReference type="Proteomes" id="UP000053097"/>
    </source>
</evidence>
<feature type="compositionally biased region" description="Polar residues" evidence="5">
    <location>
        <begin position="80"/>
        <end position="97"/>
    </location>
</feature>
<accession>A0A026VV00</accession>
<comment type="subcellular location">
    <subcellularLocation>
        <location evidence="1">Cytoplasm</location>
        <location evidence="1">Cytoskeleton</location>
        <location evidence="1">Microtubule organizing center</location>
        <location evidence="1">Centrosome</location>
        <location evidence="1">Centriole</location>
    </subcellularLocation>
</comment>
<dbReference type="OrthoDB" id="8191506at2759"/>
<dbReference type="Proteomes" id="UP000053097">
    <property type="component" value="Unassembled WGS sequence"/>
</dbReference>
<gene>
    <name evidence="8" type="ORF">DMN91_012333</name>
    <name evidence="7" type="ORF">X777_15346</name>
</gene>
<dbReference type="InterPro" id="IPR029135">
    <property type="entry name" value="PPP1R35_C"/>
</dbReference>
<evidence type="ECO:0000256" key="4">
    <source>
        <dbReference type="ARBA" id="ARBA00029452"/>
    </source>
</evidence>
<comment type="similarity">
    <text evidence="4">Belongs to the PPP1R35 family.</text>
</comment>
<evidence type="ECO:0000256" key="3">
    <source>
        <dbReference type="ARBA" id="ARBA00023212"/>
    </source>
</evidence>
<evidence type="ECO:0000313" key="8">
    <source>
        <dbReference type="EMBL" id="RLU15339.1"/>
    </source>
</evidence>
<proteinExistence type="inferred from homology"/>
<evidence type="ECO:0000313" key="7">
    <source>
        <dbReference type="EMBL" id="EZA47598.1"/>
    </source>
</evidence>
<evidence type="ECO:0000256" key="1">
    <source>
        <dbReference type="ARBA" id="ARBA00004114"/>
    </source>
</evidence>
<evidence type="ECO:0000256" key="5">
    <source>
        <dbReference type="SAM" id="MobiDB-lite"/>
    </source>
</evidence>
<name>A0A026VV00_OOCBI</name>
<reference evidence="7 9" key="1">
    <citation type="journal article" date="2014" name="Curr. Biol.">
        <title>The genome of the clonal raider ant Cerapachys biroi.</title>
        <authorList>
            <person name="Oxley P.R."/>
            <person name="Ji L."/>
            <person name="Fetter-Pruneda I."/>
            <person name="McKenzie S.K."/>
            <person name="Li C."/>
            <person name="Hu H."/>
            <person name="Zhang G."/>
            <person name="Kronauer D.J."/>
        </authorList>
    </citation>
    <scope>NUCLEOTIDE SEQUENCE [LARGE SCALE GENOMIC DNA]</scope>
</reference>
<protein>
    <recommendedName>
        <fullName evidence="6">Protein phosphatase 1 regulatory subunit 35 C-terminal domain-containing protein</fullName>
    </recommendedName>
</protein>
<feature type="domain" description="Protein phosphatase 1 regulatory subunit 35 C-terminal" evidence="6">
    <location>
        <begin position="253"/>
        <end position="351"/>
    </location>
</feature>
<keyword evidence="9" id="KW-1185">Reference proteome</keyword>
<evidence type="ECO:0000256" key="2">
    <source>
        <dbReference type="ARBA" id="ARBA00022490"/>
    </source>
</evidence>
<keyword evidence="3" id="KW-0206">Cytoskeleton</keyword>
<keyword evidence="2" id="KW-0963">Cytoplasm</keyword>
<dbReference type="AlphaFoldDB" id="A0A026VV00"/>
<dbReference type="EMBL" id="QOIP01000013">
    <property type="protein sequence ID" value="RLU15339.1"/>
    <property type="molecule type" value="Genomic_DNA"/>
</dbReference>
<feature type="region of interest" description="Disordered" evidence="5">
    <location>
        <begin position="162"/>
        <end position="185"/>
    </location>
</feature>
<evidence type="ECO:0000259" key="6">
    <source>
        <dbReference type="Pfam" id="PF15503"/>
    </source>
</evidence>
<organism evidence="7 9">
    <name type="scientific">Ooceraea biroi</name>
    <name type="common">Clonal raider ant</name>
    <name type="synonym">Cerapachys biroi</name>
    <dbReference type="NCBI Taxonomy" id="2015173"/>
    <lineage>
        <taxon>Eukaryota</taxon>
        <taxon>Metazoa</taxon>
        <taxon>Ecdysozoa</taxon>
        <taxon>Arthropoda</taxon>
        <taxon>Hexapoda</taxon>
        <taxon>Insecta</taxon>
        <taxon>Pterygota</taxon>
        <taxon>Neoptera</taxon>
        <taxon>Endopterygota</taxon>
        <taxon>Hymenoptera</taxon>
        <taxon>Apocrita</taxon>
        <taxon>Aculeata</taxon>
        <taxon>Formicoidea</taxon>
        <taxon>Formicidae</taxon>
        <taxon>Dorylinae</taxon>
        <taxon>Ooceraea</taxon>
    </lineage>
</organism>
<dbReference type="Pfam" id="PF15503">
    <property type="entry name" value="PPP1R35_C"/>
    <property type="match status" value="1"/>
</dbReference>
<feature type="region of interest" description="Disordered" evidence="5">
    <location>
        <begin position="1"/>
        <end position="116"/>
    </location>
</feature>
<dbReference type="GO" id="GO:0005814">
    <property type="term" value="C:centriole"/>
    <property type="evidence" value="ECO:0007669"/>
    <property type="project" value="UniProtKB-SubCell"/>
</dbReference>
<dbReference type="EMBL" id="KK107796">
    <property type="protein sequence ID" value="EZA47598.1"/>
    <property type="molecule type" value="Genomic_DNA"/>
</dbReference>
<sequence length="391" mass="43935">MSGKPDSKKISRPKVSFRQSEQDEEETVKQSKEKATQQSEGPKIRSVVTLHAPVRIVNPEKATGAGDKGACSSERKADSSTHTGDTASENAPDTSQAVKDAARTGEMCHASDVKEKHDVSQLSKTLDNIVKNYTNLQQKGKEKMKDTSKGAAKLQPVPIPRVAKLGKPPATRAEAPKAKSATPSLQSSHMPYYKMLVKNKPFSVKTNVKNPHVKDEPELLEEFLHLILPWHKNYRTEEFESGRHYVGQSLEHPKCNSIVCIADKLKKLEQQKISADINHLSPLEKTILNGKISTALDFKLDEAIYKDLVNLSLDEEMFPRAVTRTKDPEPRQKDIMPKLSDFFIPEAMKEQCEAVHVKPRPPKIDENWNAFRISAKILEWRYNLDDLDEVA</sequence>
<reference evidence="8" key="2">
    <citation type="journal article" date="2018" name="Genome Res.">
        <title>The genomic architecture and molecular evolution of ant odorant receptors.</title>
        <authorList>
            <person name="McKenzie S.K."/>
            <person name="Kronauer D.J.C."/>
        </authorList>
    </citation>
    <scope>NUCLEOTIDE SEQUENCE [LARGE SCALE GENOMIC DNA]</scope>
    <source>
        <strain evidence="8">Clonal line C1</strain>
    </source>
</reference>